<accession>A0A1G1YYD3</accession>
<evidence type="ECO:0000259" key="3">
    <source>
        <dbReference type="Pfam" id="PF02397"/>
    </source>
</evidence>
<dbReference type="Proteomes" id="UP000178651">
    <property type="component" value="Unassembled WGS sequence"/>
</dbReference>
<evidence type="ECO:0000313" key="5">
    <source>
        <dbReference type="Proteomes" id="UP000178651"/>
    </source>
</evidence>
<dbReference type="Pfam" id="PF02397">
    <property type="entry name" value="Bac_transf"/>
    <property type="match status" value="1"/>
</dbReference>
<gene>
    <name evidence="4" type="ORF">A3D47_00630</name>
</gene>
<dbReference type="PANTHER" id="PTHR30576:SF10">
    <property type="entry name" value="SLL5057 PROTEIN"/>
    <property type="match status" value="1"/>
</dbReference>
<feature type="transmembrane region" description="Helical" evidence="2">
    <location>
        <begin position="12"/>
        <end position="33"/>
    </location>
</feature>
<sequence length="200" mass="22791">MNYPIWKRFLDISGSIIGLTITLPLLPFIFLAVKIDDGGTVIVKLPRVSEGREILVYKFRSMVKDARDKKKDLVHLNERQDGPFFKIKQDPRITRVGRWLRKFRLDEFPQLLNVLRGELSLVGPRPHESEEVVNYPEAYRHLPKLRAGVTGLSQVSGASSLPFLKELELDDFYSKNMSLGSDIKIILKTLGILFSDPTAV</sequence>
<evidence type="ECO:0000256" key="1">
    <source>
        <dbReference type="ARBA" id="ARBA00006464"/>
    </source>
</evidence>
<feature type="domain" description="Bacterial sugar transferase" evidence="3">
    <location>
        <begin position="7"/>
        <end position="194"/>
    </location>
</feature>
<reference evidence="4 5" key="1">
    <citation type="journal article" date="2016" name="Nat. Commun.">
        <title>Thousands of microbial genomes shed light on interconnected biogeochemical processes in an aquifer system.</title>
        <authorList>
            <person name="Anantharaman K."/>
            <person name="Brown C.T."/>
            <person name="Hug L.A."/>
            <person name="Sharon I."/>
            <person name="Castelle C.J."/>
            <person name="Probst A.J."/>
            <person name="Thomas B.C."/>
            <person name="Singh A."/>
            <person name="Wilkins M.J."/>
            <person name="Karaoz U."/>
            <person name="Brodie E.L."/>
            <person name="Williams K.H."/>
            <person name="Hubbard S.S."/>
            <person name="Banfield J.F."/>
        </authorList>
    </citation>
    <scope>NUCLEOTIDE SEQUENCE [LARGE SCALE GENOMIC DNA]</scope>
</reference>
<dbReference type="EMBL" id="MHIU01000036">
    <property type="protein sequence ID" value="OGY57375.1"/>
    <property type="molecule type" value="Genomic_DNA"/>
</dbReference>
<evidence type="ECO:0000256" key="2">
    <source>
        <dbReference type="SAM" id="Phobius"/>
    </source>
</evidence>
<protein>
    <recommendedName>
        <fullName evidence="3">Bacterial sugar transferase domain-containing protein</fullName>
    </recommendedName>
</protein>
<proteinExistence type="inferred from homology"/>
<dbReference type="GO" id="GO:0016780">
    <property type="term" value="F:phosphotransferase activity, for other substituted phosphate groups"/>
    <property type="evidence" value="ECO:0007669"/>
    <property type="project" value="TreeGrafter"/>
</dbReference>
<dbReference type="PANTHER" id="PTHR30576">
    <property type="entry name" value="COLANIC BIOSYNTHESIS UDP-GLUCOSE LIPID CARRIER TRANSFERASE"/>
    <property type="match status" value="1"/>
</dbReference>
<keyword evidence="2" id="KW-1133">Transmembrane helix</keyword>
<dbReference type="InterPro" id="IPR003362">
    <property type="entry name" value="Bact_transf"/>
</dbReference>
<comment type="caution">
    <text evidence="4">The sequence shown here is derived from an EMBL/GenBank/DDBJ whole genome shotgun (WGS) entry which is preliminary data.</text>
</comment>
<keyword evidence="2" id="KW-0472">Membrane</keyword>
<evidence type="ECO:0000313" key="4">
    <source>
        <dbReference type="EMBL" id="OGY57375.1"/>
    </source>
</evidence>
<organism evidence="4 5">
    <name type="scientific">Candidatus Colwellbacteria bacterium RIFCSPHIGHO2_02_FULL_43_15</name>
    <dbReference type="NCBI Taxonomy" id="1797686"/>
    <lineage>
        <taxon>Bacteria</taxon>
        <taxon>Candidatus Colwelliibacteriota</taxon>
    </lineage>
</organism>
<name>A0A1G1YYD3_9BACT</name>
<dbReference type="AlphaFoldDB" id="A0A1G1YYD3"/>
<comment type="similarity">
    <text evidence="1">Belongs to the bacterial sugar transferase family.</text>
</comment>
<keyword evidence="2" id="KW-0812">Transmembrane</keyword>